<feature type="chain" id="PRO_5045298030" description="Secreted protein" evidence="1">
    <location>
        <begin position="36"/>
        <end position="182"/>
    </location>
</feature>
<name>A0ABV6TQ34_9ACTN</name>
<dbReference type="RefSeq" id="WP_394322314.1">
    <property type="nucleotide sequence ID" value="NZ_JBHMQV010000009.1"/>
</dbReference>
<sequence length="182" mass="19829">MNVRGSLTSSRAKRATGLALAALALTAVNTTGAHAAGSDAETGCRSSNLLLIDQERLYDNRVPTTRIGTIQHFYDQGCYAAFARYTPYQQPFNANIGVAIYDPDGSYHITFLTNVPAQNYGANVESPHVWIGHWNAWTSNKWFHARADITNTARGCHMTGDTTEHDYSTGGVRGSDWNSPGC</sequence>
<dbReference type="EMBL" id="JBHMQV010000009">
    <property type="protein sequence ID" value="MFC0847478.1"/>
    <property type="molecule type" value="Genomic_DNA"/>
</dbReference>
<feature type="signal peptide" evidence="1">
    <location>
        <begin position="1"/>
        <end position="35"/>
    </location>
</feature>
<evidence type="ECO:0000256" key="1">
    <source>
        <dbReference type="SAM" id="SignalP"/>
    </source>
</evidence>
<gene>
    <name evidence="2" type="ORF">ACFH04_27780</name>
</gene>
<accession>A0ABV6TQ34</accession>
<dbReference type="Proteomes" id="UP001589887">
    <property type="component" value="Unassembled WGS sequence"/>
</dbReference>
<keyword evidence="1" id="KW-0732">Signal</keyword>
<comment type="caution">
    <text evidence="2">The sequence shown here is derived from an EMBL/GenBank/DDBJ whole genome shotgun (WGS) entry which is preliminary data.</text>
</comment>
<reference evidence="2 3" key="1">
    <citation type="submission" date="2024-09" db="EMBL/GenBank/DDBJ databases">
        <authorList>
            <person name="Sun Q."/>
            <person name="Mori K."/>
        </authorList>
    </citation>
    <scope>NUCLEOTIDE SEQUENCE [LARGE SCALE GENOMIC DNA]</scope>
    <source>
        <strain evidence="2 3">JCM 4557</strain>
    </source>
</reference>
<protein>
    <recommendedName>
        <fullName evidence="4">Secreted protein</fullName>
    </recommendedName>
</protein>
<evidence type="ECO:0000313" key="3">
    <source>
        <dbReference type="Proteomes" id="UP001589887"/>
    </source>
</evidence>
<proteinExistence type="predicted"/>
<evidence type="ECO:0000313" key="2">
    <source>
        <dbReference type="EMBL" id="MFC0847478.1"/>
    </source>
</evidence>
<organism evidence="2 3">
    <name type="scientific">Streptomyces noboritoensis</name>
    <dbReference type="NCBI Taxonomy" id="67337"/>
    <lineage>
        <taxon>Bacteria</taxon>
        <taxon>Bacillati</taxon>
        <taxon>Actinomycetota</taxon>
        <taxon>Actinomycetes</taxon>
        <taxon>Kitasatosporales</taxon>
        <taxon>Streptomycetaceae</taxon>
        <taxon>Streptomyces</taxon>
    </lineage>
</organism>
<keyword evidence="3" id="KW-1185">Reference proteome</keyword>
<evidence type="ECO:0008006" key="4">
    <source>
        <dbReference type="Google" id="ProtNLM"/>
    </source>
</evidence>